<accession>A0A382HE69</accession>
<name>A0A382HE69_9ZZZZ</name>
<evidence type="ECO:0000313" key="1">
    <source>
        <dbReference type="EMBL" id="SVB85449.1"/>
    </source>
</evidence>
<gene>
    <name evidence="1" type="ORF">METZ01_LOCUS238303</name>
</gene>
<organism evidence="1">
    <name type="scientific">marine metagenome</name>
    <dbReference type="NCBI Taxonomy" id="408172"/>
    <lineage>
        <taxon>unclassified sequences</taxon>
        <taxon>metagenomes</taxon>
        <taxon>ecological metagenomes</taxon>
    </lineage>
</organism>
<dbReference type="Gene3D" id="3.30.530.20">
    <property type="match status" value="1"/>
</dbReference>
<sequence length="161" mass="19051">MVKIYKKSVTQFIDKPLDVVFSFFAKPENLRRITPSTLDFQILTPTPISMVKGTVIDYNIKVMGIRVHWRTLIKSYNPPTQFVDEQTKGPYLLWIHTHTFKVKDEGVEIHDCIEYSIPLGLLGRFVHFLWIKRKLDQIFDFRRRKIEEIFISDELSVSYSL</sequence>
<dbReference type="InterPro" id="IPR023393">
    <property type="entry name" value="START-like_dom_sf"/>
</dbReference>
<dbReference type="AlphaFoldDB" id="A0A382HE69"/>
<dbReference type="CDD" id="cd07820">
    <property type="entry name" value="SRPBCC_3"/>
    <property type="match status" value="1"/>
</dbReference>
<dbReference type="SUPFAM" id="SSF55961">
    <property type="entry name" value="Bet v1-like"/>
    <property type="match status" value="1"/>
</dbReference>
<evidence type="ECO:0008006" key="2">
    <source>
        <dbReference type="Google" id="ProtNLM"/>
    </source>
</evidence>
<reference evidence="1" key="1">
    <citation type="submission" date="2018-05" db="EMBL/GenBank/DDBJ databases">
        <authorList>
            <person name="Lanie J.A."/>
            <person name="Ng W.-L."/>
            <person name="Kazmierczak K.M."/>
            <person name="Andrzejewski T.M."/>
            <person name="Davidsen T.M."/>
            <person name="Wayne K.J."/>
            <person name="Tettelin H."/>
            <person name="Glass J.I."/>
            <person name="Rusch D."/>
            <person name="Podicherti R."/>
            <person name="Tsui H.-C.T."/>
            <person name="Winkler M.E."/>
        </authorList>
    </citation>
    <scope>NUCLEOTIDE SEQUENCE</scope>
</reference>
<protein>
    <recommendedName>
        <fullName evidence="2">Coenzyme Q-binding protein COQ10 START domain-containing protein</fullName>
    </recommendedName>
</protein>
<dbReference type="EMBL" id="UINC01060687">
    <property type="protein sequence ID" value="SVB85449.1"/>
    <property type="molecule type" value="Genomic_DNA"/>
</dbReference>
<proteinExistence type="predicted"/>